<dbReference type="Proteomes" id="UP001396334">
    <property type="component" value="Unassembled WGS sequence"/>
</dbReference>
<evidence type="ECO:0008006" key="3">
    <source>
        <dbReference type="Google" id="ProtNLM"/>
    </source>
</evidence>
<name>A0ABR2P844_9ROSI</name>
<comment type="caution">
    <text evidence="1">The sequence shown here is derived from an EMBL/GenBank/DDBJ whole genome shotgun (WGS) entry which is preliminary data.</text>
</comment>
<sequence length="100" mass="11098">MLGFLVTFGFARIRIIQILIGVCGSRFFAGYYGRLGVACCLIRVMLCMKASLTEVQHVPREVNEIAKKLVAMRRGQSKEGRVLLVPPGTVAIIVDDEQCR</sequence>
<evidence type="ECO:0000313" key="1">
    <source>
        <dbReference type="EMBL" id="KAK8984596.1"/>
    </source>
</evidence>
<accession>A0ABR2P844</accession>
<keyword evidence="2" id="KW-1185">Reference proteome</keyword>
<evidence type="ECO:0000313" key="2">
    <source>
        <dbReference type="Proteomes" id="UP001396334"/>
    </source>
</evidence>
<dbReference type="EMBL" id="JBBPBN010000077">
    <property type="protein sequence ID" value="KAK8984596.1"/>
    <property type="molecule type" value="Genomic_DNA"/>
</dbReference>
<protein>
    <recommendedName>
        <fullName evidence="3">RNase H type-1 domain-containing protein</fullName>
    </recommendedName>
</protein>
<organism evidence="1 2">
    <name type="scientific">Hibiscus sabdariffa</name>
    <name type="common">roselle</name>
    <dbReference type="NCBI Taxonomy" id="183260"/>
    <lineage>
        <taxon>Eukaryota</taxon>
        <taxon>Viridiplantae</taxon>
        <taxon>Streptophyta</taxon>
        <taxon>Embryophyta</taxon>
        <taxon>Tracheophyta</taxon>
        <taxon>Spermatophyta</taxon>
        <taxon>Magnoliopsida</taxon>
        <taxon>eudicotyledons</taxon>
        <taxon>Gunneridae</taxon>
        <taxon>Pentapetalae</taxon>
        <taxon>rosids</taxon>
        <taxon>malvids</taxon>
        <taxon>Malvales</taxon>
        <taxon>Malvaceae</taxon>
        <taxon>Malvoideae</taxon>
        <taxon>Hibiscus</taxon>
    </lineage>
</organism>
<gene>
    <name evidence="1" type="ORF">V6N11_047817</name>
</gene>
<proteinExistence type="predicted"/>
<reference evidence="1 2" key="1">
    <citation type="journal article" date="2024" name="G3 (Bethesda)">
        <title>Genome assembly of Hibiscus sabdariffa L. provides insights into metabolisms of medicinal natural products.</title>
        <authorList>
            <person name="Kim T."/>
        </authorList>
    </citation>
    <scope>NUCLEOTIDE SEQUENCE [LARGE SCALE GENOMIC DNA]</scope>
    <source>
        <strain evidence="1">TK-2024</strain>
        <tissue evidence="1">Old leaves</tissue>
    </source>
</reference>